<keyword evidence="4" id="KW-0482">Metalloprotease</keyword>
<dbReference type="Gene3D" id="3.30.2290.10">
    <property type="entry name" value="PmbA/TldD superfamily"/>
    <property type="match status" value="1"/>
</dbReference>
<keyword evidence="3" id="KW-0378">Hydrolase</keyword>
<evidence type="ECO:0000313" key="8">
    <source>
        <dbReference type="EMBL" id="MDQ0316718.1"/>
    </source>
</evidence>
<dbReference type="PANTHER" id="PTHR30624:SF4">
    <property type="entry name" value="METALLOPROTEASE TLDD"/>
    <property type="match status" value="1"/>
</dbReference>
<keyword evidence="9" id="KW-1185">Reference proteome</keyword>
<dbReference type="GO" id="GO:0008237">
    <property type="term" value="F:metallopeptidase activity"/>
    <property type="evidence" value="ECO:0007669"/>
    <property type="project" value="UniProtKB-KW"/>
</dbReference>
<dbReference type="Pfam" id="PF19289">
    <property type="entry name" value="PmbA_TldD_3rd"/>
    <property type="match status" value="1"/>
</dbReference>
<dbReference type="NCBIfam" id="NF008006">
    <property type="entry name" value="PRK10735.1"/>
    <property type="match status" value="1"/>
</dbReference>
<evidence type="ECO:0000256" key="4">
    <source>
        <dbReference type="ARBA" id="ARBA00023049"/>
    </source>
</evidence>
<protein>
    <submittedName>
        <fullName evidence="8">TldD protein</fullName>
    </submittedName>
</protein>
<evidence type="ECO:0000256" key="3">
    <source>
        <dbReference type="ARBA" id="ARBA00022801"/>
    </source>
</evidence>
<dbReference type="RefSeq" id="WP_306886600.1">
    <property type="nucleotide sequence ID" value="NZ_JAUSUL010000003.1"/>
</dbReference>
<dbReference type="InterPro" id="IPR045569">
    <property type="entry name" value="Metalloprtase-TldD/E_C"/>
</dbReference>
<evidence type="ECO:0000256" key="1">
    <source>
        <dbReference type="ARBA" id="ARBA00005836"/>
    </source>
</evidence>
<dbReference type="InterPro" id="IPR051463">
    <property type="entry name" value="Peptidase_U62_metallo"/>
</dbReference>
<evidence type="ECO:0000256" key="2">
    <source>
        <dbReference type="ARBA" id="ARBA00022670"/>
    </source>
</evidence>
<organism evidence="8 9">
    <name type="scientific">Amorphus orientalis</name>
    <dbReference type="NCBI Taxonomy" id="649198"/>
    <lineage>
        <taxon>Bacteria</taxon>
        <taxon>Pseudomonadati</taxon>
        <taxon>Pseudomonadota</taxon>
        <taxon>Alphaproteobacteria</taxon>
        <taxon>Hyphomicrobiales</taxon>
        <taxon>Amorphaceae</taxon>
        <taxon>Amorphus</taxon>
    </lineage>
</organism>
<dbReference type="Pfam" id="PF19290">
    <property type="entry name" value="PmbA_TldD_2nd"/>
    <property type="match status" value="1"/>
</dbReference>
<dbReference type="GO" id="GO:0005829">
    <property type="term" value="C:cytosol"/>
    <property type="evidence" value="ECO:0007669"/>
    <property type="project" value="TreeGrafter"/>
</dbReference>
<feature type="domain" description="Metalloprotease TldD/E N-terminal" evidence="5">
    <location>
        <begin position="34"/>
        <end position="89"/>
    </location>
</feature>
<dbReference type="SUPFAM" id="SSF111283">
    <property type="entry name" value="Putative modulator of DNA gyrase, PmbA/TldD"/>
    <property type="match status" value="1"/>
</dbReference>
<dbReference type="InterPro" id="IPR035068">
    <property type="entry name" value="TldD/PmbA_N"/>
</dbReference>
<reference evidence="8" key="1">
    <citation type="submission" date="2023-07" db="EMBL/GenBank/DDBJ databases">
        <title>Genomic Encyclopedia of Type Strains, Phase IV (KMG-IV): sequencing the most valuable type-strain genomes for metagenomic binning, comparative biology and taxonomic classification.</title>
        <authorList>
            <person name="Goeker M."/>
        </authorList>
    </citation>
    <scope>NUCLEOTIDE SEQUENCE</scope>
    <source>
        <strain evidence="8">DSM 21202</strain>
    </source>
</reference>
<comment type="similarity">
    <text evidence="1">Belongs to the peptidase U62 family.</text>
</comment>
<dbReference type="InterPro" id="IPR045570">
    <property type="entry name" value="Metalloprtase-TldD/E_cen_dom"/>
</dbReference>
<dbReference type="GO" id="GO:0006508">
    <property type="term" value="P:proteolysis"/>
    <property type="evidence" value="ECO:0007669"/>
    <property type="project" value="UniProtKB-KW"/>
</dbReference>
<dbReference type="InterPro" id="IPR002510">
    <property type="entry name" value="Metalloprtase-TldD/E_N"/>
</dbReference>
<evidence type="ECO:0000259" key="7">
    <source>
        <dbReference type="Pfam" id="PF19290"/>
    </source>
</evidence>
<evidence type="ECO:0000259" key="6">
    <source>
        <dbReference type="Pfam" id="PF19289"/>
    </source>
</evidence>
<feature type="domain" description="Metalloprotease TldD/E central" evidence="7">
    <location>
        <begin position="122"/>
        <end position="231"/>
    </location>
</feature>
<gene>
    <name evidence="8" type="ORF">J2S73_003194</name>
</gene>
<evidence type="ECO:0000259" key="5">
    <source>
        <dbReference type="Pfam" id="PF01523"/>
    </source>
</evidence>
<dbReference type="AlphaFoldDB" id="A0AAE3VRA4"/>
<dbReference type="PIRSF" id="PIRSF004919">
    <property type="entry name" value="TldD"/>
    <property type="match status" value="1"/>
</dbReference>
<dbReference type="PANTHER" id="PTHR30624">
    <property type="entry name" value="UNCHARACTERIZED PROTEIN TLDD AND PMBA"/>
    <property type="match status" value="1"/>
</dbReference>
<evidence type="ECO:0000313" key="9">
    <source>
        <dbReference type="Proteomes" id="UP001229244"/>
    </source>
</evidence>
<proteinExistence type="inferred from homology"/>
<comment type="caution">
    <text evidence="8">The sequence shown here is derived from an EMBL/GenBank/DDBJ whole genome shotgun (WGS) entry which is preliminary data.</text>
</comment>
<accession>A0AAE3VRA4</accession>
<name>A0AAE3VRA4_9HYPH</name>
<dbReference type="EMBL" id="JAUSUL010000003">
    <property type="protein sequence ID" value="MDQ0316718.1"/>
    <property type="molecule type" value="Genomic_DNA"/>
</dbReference>
<dbReference type="InterPro" id="IPR036059">
    <property type="entry name" value="TldD/PmbA_sf"/>
</dbReference>
<keyword evidence="2" id="KW-0645">Protease</keyword>
<dbReference type="Pfam" id="PF01523">
    <property type="entry name" value="PmbA_TldD_1st"/>
    <property type="match status" value="1"/>
</dbReference>
<feature type="domain" description="Metalloprotease TldD/E C-terminal" evidence="6">
    <location>
        <begin position="239"/>
        <end position="472"/>
    </location>
</feature>
<dbReference type="Proteomes" id="UP001229244">
    <property type="component" value="Unassembled WGS sequence"/>
</dbReference>
<dbReference type="InterPro" id="IPR025502">
    <property type="entry name" value="TldD"/>
</dbReference>
<sequence>MTEHDLDLIASAGLSPDRVGTLVGDAVAGSDDGELFLEYRQSESLVFDNGRLKAANFDTAHGFGLRAVAGEAVGYAHSGEISEAALKRASAAVQQVKKGYAGASYAAAPPGTNARLYEPANPLSAPGFEEKVKLLERIDAAARARDPRVRQVTVSLAGSWQVVEILRGDGHRVRDVRPLVRLNVAVVAGDGDRQESGSYGIGGREGFGRFIAEDKWQHAIDEALRQALVNLEAVPAPAGTFDVVLGAGWPGILLHEAVGHGLEGDFNRRKSSAFADMMGEKVASEGVTIVDDGTLHARRGSLTVDDEGTPAHETTLIEDGRLVGYMQDRQNARLMGMVPTGNGRRESYAHVPMPRMTNTYMRGGDHDPGEILGSLMDGLYMVSFGGGQVDITSGKFVFSSTEAYRVRDGKIGEPVKGAMLIGNGPDALTRVRMVGSDMALDPGIGTCGKQGQGVPVGVGQPTIRIDGLTVGGTEA</sequence>